<feature type="compositionally biased region" description="Low complexity" evidence="5">
    <location>
        <begin position="296"/>
        <end position="313"/>
    </location>
</feature>
<dbReference type="RefSeq" id="XP_017997317.1">
    <property type="nucleotide sequence ID" value="XM_018139072.1"/>
</dbReference>
<dbReference type="OrthoDB" id="7344096at2759"/>
<dbReference type="STRING" id="1664694.A0A0N1NXH6"/>
<comment type="subcellular location">
    <subcellularLocation>
        <location evidence="2">Cytoplasm</location>
    </subcellularLocation>
    <subcellularLocation>
        <location evidence="1">Nucleus</location>
    </subcellularLocation>
</comment>
<gene>
    <name evidence="6" type="ORF">AB675_10309</name>
</gene>
<dbReference type="PANTHER" id="PTHR31250">
    <property type="entry name" value="IQ DOMAIN-CONTAINING PROTEIN IQM3"/>
    <property type="match status" value="1"/>
</dbReference>
<dbReference type="AlphaFoldDB" id="A0A0N1NXH6"/>
<dbReference type="GO" id="GO:0005634">
    <property type="term" value="C:nucleus"/>
    <property type="evidence" value="ECO:0007669"/>
    <property type="project" value="UniProtKB-SubCell"/>
</dbReference>
<sequence>MFHADEVNAGHAAADVKQRQDTTITNEESRKAAELIQRTFRGHRARRRLKGFGLDASTKWAETARDAQFQKEITSPIDHNATKEENSARSPARKNWSHVLNVAKRAAREDLSSDESQDDADENRHYGQEQNSQTLSEEQRSALRKDRREARELGKKKAKMMELQYWLEFVDTKHRHGSNLRKYHAYWKTQDTSENFFHWLDYGAGKDLNLEECSRERLDRQQVRYLSREERLKYLVEVDSDGLLRWAKNGEKVWTKDELFKDSLEGIVPTSDTTPAFKNNEPGQAWESSSDDDNSSSRSRSSSSSSSSKSNKSTTDPDEGSNYINEDFHRARGPAKLKYVSAGVVFNHMIRSSLKKGHKWIFVCDTQLRLYIGYKQAGAFQHSSFLHGSRVLSAGQIKVKDGRLRRLSPLSGHYRVPAANFRTFIKSLNDSGVDMSKLSVSRSYAVLVGLEVYVKSRRKVKSGQEKVVKQKDKILDPEKVREEEEKNVDKSKSAAKEREVLEKQRQEEEEAARIQKLERRTSRKNSMKGWLQKLGIRSSSTKDEWSPTTARAEDKEKQREAIREERASAPTGPEDGIPPADESRS</sequence>
<protein>
    <recommendedName>
        <fullName evidence="8">IQ domain-containing protein IQM6</fullName>
    </recommendedName>
</protein>
<feature type="compositionally biased region" description="Basic and acidic residues" evidence="5">
    <location>
        <begin position="1"/>
        <end position="20"/>
    </location>
</feature>
<keyword evidence="7" id="KW-1185">Reference proteome</keyword>
<evidence type="ECO:0000256" key="3">
    <source>
        <dbReference type="ARBA" id="ARBA00022490"/>
    </source>
</evidence>
<feature type="region of interest" description="Disordered" evidence="5">
    <location>
        <begin position="480"/>
        <end position="585"/>
    </location>
</feature>
<name>A0A0N1NXH6_9EURO</name>
<feature type="compositionally biased region" description="Basic and acidic residues" evidence="5">
    <location>
        <begin position="137"/>
        <end position="155"/>
    </location>
</feature>
<feature type="compositionally biased region" description="Basic and acidic residues" evidence="5">
    <location>
        <begin position="540"/>
        <end position="567"/>
    </location>
</feature>
<evidence type="ECO:0000256" key="2">
    <source>
        <dbReference type="ARBA" id="ARBA00004496"/>
    </source>
</evidence>
<organism evidence="6 7">
    <name type="scientific">Cyphellophora attinorum</name>
    <dbReference type="NCBI Taxonomy" id="1664694"/>
    <lineage>
        <taxon>Eukaryota</taxon>
        <taxon>Fungi</taxon>
        <taxon>Dikarya</taxon>
        <taxon>Ascomycota</taxon>
        <taxon>Pezizomycotina</taxon>
        <taxon>Eurotiomycetes</taxon>
        <taxon>Chaetothyriomycetidae</taxon>
        <taxon>Chaetothyriales</taxon>
        <taxon>Cyphellophoraceae</taxon>
        <taxon>Cyphellophora</taxon>
    </lineage>
</organism>
<dbReference type="GO" id="GO:0005737">
    <property type="term" value="C:cytoplasm"/>
    <property type="evidence" value="ECO:0007669"/>
    <property type="project" value="UniProtKB-SubCell"/>
</dbReference>
<reference evidence="6 7" key="1">
    <citation type="submission" date="2015-06" db="EMBL/GenBank/DDBJ databases">
        <title>Draft genome of the ant-associated black yeast Phialophora attae CBS 131958.</title>
        <authorList>
            <person name="Moreno L.F."/>
            <person name="Stielow B.J."/>
            <person name="de Hoog S."/>
            <person name="Vicente V.A."/>
            <person name="Weiss V.A."/>
            <person name="de Vries M."/>
            <person name="Cruz L.M."/>
            <person name="Souza E.M."/>
        </authorList>
    </citation>
    <scope>NUCLEOTIDE SEQUENCE [LARGE SCALE GENOMIC DNA]</scope>
    <source>
        <strain evidence="6 7">CBS 131958</strain>
    </source>
</reference>
<dbReference type="GeneID" id="28730952"/>
<feature type="region of interest" description="Disordered" evidence="5">
    <location>
        <begin position="1"/>
        <end position="30"/>
    </location>
</feature>
<feature type="region of interest" description="Disordered" evidence="5">
    <location>
        <begin position="71"/>
        <end position="155"/>
    </location>
</feature>
<keyword evidence="3" id="KW-0963">Cytoplasm</keyword>
<dbReference type="PANTHER" id="PTHR31250:SF27">
    <property type="entry name" value="IQ DOMAIN-CONTAINING PROTEIN IQM5"/>
    <property type="match status" value="1"/>
</dbReference>
<evidence type="ECO:0000256" key="4">
    <source>
        <dbReference type="ARBA" id="ARBA00023242"/>
    </source>
</evidence>
<accession>A0A0N1NXH6</accession>
<feature type="region of interest" description="Disordered" evidence="5">
    <location>
        <begin position="271"/>
        <end position="326"/>
    </location>
</feature>
<keyword evidence="4" id="KW-0539">Nucleus</keyword>
<proteinExistence type="predicted"/>
<evidence type="ECO:0000256" key="5">
    <source>
        <dbReference type="SAM" id="MobiDB-lite"/>
    </source>
</evidence>
<feature type="compositionally biased region" description="Acidic residues" evidence="5">
    <location>
        <begin position="112"/>
        <end position="121"/>
    </location>
</feature>
<dbReference type="PROSITE" id="PS50096">
    <property type="entry name" value="IQ"/>
    <property type="match status" value="1"/>
</dbReference>
<evidence type="ECO:0000256" key="1">
    <source>
        <dbReference type="ARBA" id="ARBA00004123"/>
    </source>
</evidence>
<dbReference type="EMBL" id="LFJN01000024">
    <property type="protein sequence ID" value="KPI37354.1"/>
    <property type="molecule type" value="Genomic_DNA"/>
</dbReference>
<evidence type="ECO:0000313" key="7">
    <source>
        <dbReference type="Proteomes" id="UP000038010"/>
    </source>
</evidence>
<dbReference type="VEuPathDB" id="FungiDB:AB675_10309"/>
<dbReference type="InterPro" id="IPR044159">
    <property type="entry name" value="IQM"/>
</dbReference>
<evidence type="ECO:0008006" key="8">
    <source>
        <dbReference type="Google" id="ProtNLM"/>
    </source>
</evidence>
<feature type="compositionally biased region" description="Basic and acidic residues" evidence="5">
    <location>
        <begin position="480"/>
        <end position="520"/>
    </location>
</feature>
<evidence type="ECO:0000313" key="6">
    <source>
        <dbReference type="EMBL" id="KPI37354.1"/>
    </source>
</evidence>
<dbReference type="Proteomes" id="UP000038010">
    <property type="component" value="Unassembled WGS sequence"/>
</dbReference>
<comment type="caution">
    <text evidence="6">The sequence shown here is derived from an EMBL/GenBank/DDBJ whole genome shotgun (WGS) entry which is preliminary data.</text>
</comment>